<evidence type="ECO:0000313" key="1">
    <source>
        <dbReference type="EMBL" id="CAG7597970.1"/>
    </source>
</evidence>
<dbReference type="Proteomes" id="UP000837675">
    <property type="component" value="Unassembled WGS sequence"/>
</dbReference>
<name>A0A8S4C2Y0_9ACAR</name>
<organism evidence="1 2">
    <name type="scientific">Hyalomma marginatum</name>
    <dbReference type="NCBI Taxonomy" id="34627"/>
    <lineage>
        <taxon>Eukaryota</taxon>
        <taxon>Metazoa</taxon>
        <taxon>Ecdysozoa</taxon>
        <taxon>Arthropoda</taxon>
        <taxon>Chelicerata</taxon>
        <taxon>Arachnida</taxon>
        <taxon>Acari</taxon>
        <taxon>Parasitiformes</taxon>
        <taxon>Ixodida</taxon>
        <taxon>Ixodoidea</taxon>
        <taxon>Ixodidae</taxon>
        <taxon>Hyalomminae</taxon>
        <taxon>Hyalomma</taxon>
    </lineage>
</organism>
<accession>A0A8S4C2Y0</accession>
<protein>
    <submittedName>
        <fullName evidence="1">Uncharacterized protein</fullName>
    </submittedName>
</protein>
<feature type="non-terminal residue" evidence="1">
    <location>
        <position position="1"/>
    </location>
</feature>
<gene>
    <name evidence="1" type="ORF">MHYMCMPASI_00980</name>
</gene>
<keyword evidence="2" id="KW-1185">Reference proteome</keyword>
<dbReference type="AlphaFoldDB" id="A0A8S4C2Y0"/>
<evidence type="ECO:0000313" key="2">
    <source>
        <dbReference type="Proteomes" id="UP000837675"/>
    </source>
</evidence>
<reference evidence="1" key="1">
    <citation type="submission" date="2021-06" db="EMBL/GenBank/DDBJ databases">
        <authorList>
            <person name="Nardi T."/>
            <person name="Nardi T."/>
        </authorList>
    </citation>
    <scope>NUCLEOTIDE SEQUENCE</scope>
</reference>
<comment type="caution">
    <text evidence="1">The sequence shown here is derived from an EMBL/GenBank/DDBJ whole genome shotgun (WGS) entry which is preliminary data.</text>
</comment>
<proteinExistence type="predicted"/>
<dbReference type="EMBL" id="CAJVAF010000328">
    <property type="protein sequence ID" value="CAG7597970.1"/>
    <property type="molecule type" value="Genomic_DNA"/>
</dbReference>
<sequence>VIHVLVHGEKIHRLIISVRSSKEEYGFIGFEDISQEYRKKFAKKLFVERCHVCWIWQITFNCPMAVSIHTLQEAAELKAVCFSYSS</sequence>